<keyword evidence="3" id="KW-0597">Phosphoprotein</keyword>
<dbReference type="InterPro" id="IPR005874">
    <property type="entry name" value="SUI1_euk"/>
</dbReference>
<name>A0A5N3VUQ7_MUNMU</name>
<evidence type="ECO:0000256" key="3">
    <source>
        <dbReference type="ARBA" id="ARBA00022553"/>
    </source>
</evidence>
<dbReference type="GO" id="GO:0003743">
    <property type="term" value="F:translation initiation factor activity"/>
    <property type="evidence" value="ECO:0007669"/>
    <property type="project" value="UniProtKB-KW"/>
</dbReference>
<dbReference type="FunFam" id="3.30.780.10:FF:000003">
    <property type="entry name" value="Eukaryotic translation initiation factor 1b"/>
    <property type="match status" value="1"/>
</dbReference>
<protein>
    <recommendedName>
        <fullName evidence="6">SUI1 domain-containing protein</fullName>
    </recommendedName>
</protein>
<dbReference type="GO" id="GO:0080090">
    <property type="term" value="P:regulation of primary metabolic process"/>
    <property type="evidence" value="ECO:0007669"/>
    <property type="project" value="UniProtKB-ARBA"/>
</dbReference>
<comment type="caution">
    <text evidence="7">The sequence shown here is derived from an EMBL/GenBank/DDBJ whole genome shotgun (WGS) entry which is preliminary data.</text>
</comment>
<dbReference type="AlphaFoldDB" id="A0A5N3VUQ7"/>
<dbReference type="Pfam" id="PF01253">
    <property type="entry name" value="SUI1"/>
    <property type="match status" value="1"/>
</dbReference>
<gene>
    <name evidence="7" type="ORF">FD754_017740</name>
</gene>
<evidence type="ECO:0000313" key="8">
    <source>
        <dbReference type="Proteomes" id="UP000326458"/>
    </source>
</evidence>
<evidence type="ECO:0000256" key="1">
    <source>
        <dbReference type="ARBA" id="ARBA00005422"/>
    </source>
</evidence>
<keyword evidence="5" id="KW-0007">Acetylation</keyword>
<dbReference type="GO" id="GO:0010468">
    <property type="term" value="P:regulation of gene expression"/>
    <property type="evidence" value="ECO:0007669"/>
    <property type="project" value="UniProtKB-ARBA"/>
</dbReference>
<evidence type="ECO:0000256" key="4">
    <source>
        <dbReference type="ARBA" id="ARBA00022917"/>
    </source>
</evidence>
<dbReference type="InterPro" id="IPR001950">
    <property type="entry name" value="SUI1"/>
</dbReference>
<feature type="domain" description="SUI1" evidence="6">
    <location>
        <begin position="45"/>
        <end position="104"/>
    </location>
</feature>
<reference evidence="7 8" key="1">
    <citation type="submission" date="2019-06" db="EMBL/GenBank/DDBJ databases">
        <title>Discovery of a novel chromosome fission-fusion reversal in muntjac.</title>
        <authorList>
            <person name="Mudd A.B."/>
            <person name="Bredeson J.V."/>
            <person name="Baum R."/>
            <person name="Hockemeyer D."/>
            <person name="Rokhsar D.S."/>
        </authorList>
    </citation>
    <scope>NUCLEOTIDE SEQUENCE [LARGE SCALE GENOMIC DNA]</scope>
    <source>
        <strain evidence="7">UTSW_UCB_Mm</strain>
        <tissue evidence="7">Fibroblast cell line</tissue>
    </source>
</reference>
<comment type="similarity">
    <text evidence="1">Belongs to the SUI1 family.</text>
</comment>
<accession>A0A5N3VUQ7</accession>
<dbReference type="InterPro" id="IPR036877">
    <property type="entry name" value="SUI1_dom_sf"/>
</dbReference>
<dbReference type="SUPFAM" id="SSF55159">
    <property type="entry name" value="eIF1-like"/>
    <property type="match status" value="1"/>
</dbReference>
<dbReference type="EMBL" id="VCEA01000002">
    <property type="protein sequence ID" value="KAB0352883.1"/>
    <property type="molecule type" value="Genomic_DNA"/>
</dbReference>
<dbReference type="Gene3D" id="3.30.780.10">
    <property type="entry name" value="SUI1-like domain"/>
    <property type="match status" value="1"/>
</dbReference>
<dbReference type="PANTHER" id="PTHR10388">
    <property type="entry name" value="EUKARYOTIC TRANSLATION INITIATION FACTOR SUI1"/>
    <property type="match status" value="1"/>
</dbReference>
<dbReference type="PROSITE" id="PS50296">
    <property type="entry name" value="SUI1"/>
    <property type="match status" value="1"/>
</dbReference>
<organism evidence="7 8">
    <name type="scientific">Muntiacus muntjak</name>
    <name type="common">Barking deer</name>
    <name type="synonym">Indian muntjac</name>
    <dbReference type="NCBI Taxonomy" id="9888"/>
    <lineage>
        <taxon>Eukaryota</taxon>
        <taxon>Metazoa</taxon>
        <taxon>Chordata</taxon>
        <taxon>Craniata</taxon>
        <taxon>Vertebrata</taxon>
        <taxon>Euteleostomi</taxon>
        <taxon>Mammalia</taxon>
        <taxon>Eutheria</taxon>
        <taxon>Laurasiatheria</taxon>
        <taxon>Artiodactyla</taxon>
        <taxon>Ruminantia</taxon>
        <taxon>Pecora</taxon>
        <taxon>Cervidae</taxon>
        <taxon>Muntiacinae</taxon>
        <taxon>Muntiacus</taxon>
    </lineage>
</organism>
<keyword evidence="2" id="KW-0396">Initiation factor</keyword>
<evidence type="ECO:0000259" key="6">
    <source>
        <dbReference type="PROSITE" id="PS50296"/>
    </source>
</evidence>
<evidence type="ECO:0000313" key="7">
    <source>
        <dbReference type="EMBL" id="KAB0352883.1"/>
    </source>
</evidence>
<dbReference type="CDD" id="cd11566">
    <property type="entry name" value="eIF1_SUI1"/>
    <property type="match status" value="1"/>
</dbReference>
<evidence type="ECO:0000256" key="2">
    <source>
        <dbReference type="ARBA" id="ARBA00022540"/>
    </source>
</evidence>
<dbReference type="Proteomes" id="UP000326458">
    <property type="component" value="Unassembled WGS sequence"/>
</dbReference>
<sequence length="109" mass="12263">MSAIQNLHSFNPFADASKGNDLLPAGTEDYSPIRINREMAGRPLLLQGITDDYDKKETSYLKVKAFKKKFTCNGTVIEHPEYGEVIQLQGNQCKNICQFLVEIELAKDP</sequence>
<keyword evidence="8" id="KW-1185">Reference proteome</keyword>
<evidence type="ECO:0000256" key="5">
    <source>
        <dbReference type="ARBA" id="ARBA00022990"/>
    </source>
</evidence>
<proteinExistence type="inferred from homology"/>
<keyword evidence="4" id="KW-0648">Protein biosynthesis</keyword>